<gene>
    <name evidence="3" type="ORF">UM93_07175</name>
</gene>
<feature type="compositionally biased region" description="Polar residues" evidence="1">
    <location>
        <begin position="1"/>
        <end position="14"/>
    </location>
</feature>
<dbReference type="HOGENOM" id="CLU_1648646_0_0_11"/>
<dbReference type="KEGG" id="ari:UM93_07175"/>
<dbReference type="EMBL" id="CP011005">
    <property type="protein sequence ID" value="AJT42958.1"/>
    <property type="molecule type" value="Genomic_DNA"/>
</dbReference>
<dbReference type="PATRIC" id="fig|1618207.4.peg.1453"/>
<dbReference type="STRING" id="1618207.UM93_07175"/>
<evidence type="ECO:0000256" key="1">
    <source>
        <dbReference type="SAM" id="MobiDB-lite"/>
    </source>
</evidence>
<keyword evidence="2" id="KW-0472">Membrane</keyword>
<feature type="transmembrane region" description="Helical" evidence="2">
    <location>
        <begin position="29"/>
        <end position="51"/>
    </location>
</feature>
<evidence type="ECO:0000313" key="4">
    <source>
        <dbReference type="Proteomes" id="UP000061839"/>
    </source>
</evidence>
<keyword evidence="2" id="KW-1133">Transmembrane helix</keyword>
<evidence type="ECO:0000256" key="2">
    <source>
        <dbReference type="SAM" id="Phobius"/>
    </source>
</evidence>
<feature type="transmembrane region" description="Helical" evidence="2">
    <location>
        <begin position="89"/>
        <end position="114"/>
    </location>
</feature>
<proteinExistence type="predicted"/>
<name>A0A0D4C2W9_9MICC</name>
<dbReference type="Proteomes" id="UP000061839">
    <property type="component" value="Chromosome"/>
</dbReference>
<dbReference type="RefSeq" id="WP_157874116.1">
    <property type="nucleotide sequence ID" value="NZ_CP011005.1"/>
</dbReference>
<evidence type="ECO:0008006" key="5">
    <source>
        <dbReference type="Google" id="ProtNLM"/>
    </source>
</evidence>
<feature type="region of interest" description="Disordered" evidence="1">
    <location>
        <begin position="1"/>
        <end position="20"/>
    </location>
</feature>
<reference evidence="3 4" key="1">
    <citation type="journal article" date="2015" name="Genome Announc.">
        <title>Complete Genome Sequencing of Protease-Producing Novel Arthrobacter sp. Strain IHBB 11108 Using PacBio Single-Molecule Real-Time Sequencing Technology.</title>
        <authorList>
            <person name="Kiran S."/>
            <person name="Swarnkar M.K."/>
            <person name="Pal M."/>
            <person name="Thakur R."/>
            <person name="Tewari R."/>
            <person name="Singh A.K."/>
            <person name="Gulati A."/>
        </authorList>
    </citation>
    <scope>NUCLEOTIDE SEQUENCE [LARGE SCALE GENOMIC DNA]</scope>
    <source>
        <strain evidence="3 4">IHBB 11108</strain>
    </source>
</reference>
<sequence>MTDSHTAGGASTPSRIEPSGPTASPWLRILIRCLIWTVSAVVLVAVISLFFAGGSGLLSAFFGGGMVIIFFTISLLIGHFVGRKNPTGALGAFAVAYVVKFVGFAALLITIGAPEWLDRLWFFVAALASVLIWQAVEVIVFSRTRQQIFNEPNAPGVTSDHD</sequence>
<dbReference type="OrthoDB" id="4951405at2"/>
<keyword evidence="4" id="KW-1185">Reference proteome</keyword>
<feature type="transmembrane region" description="Helical" evidence="2">
    <location>
        <begin position="57"/>
        <end position="77"/>
    </location>
</feature>
<protein>
    <recommendedName>
        <fullName evidence="5">ATP synthase</fullName>
    </recommendedName>
</protein>
<keyword evidence="2" id="KW-0812">Transmembrane</keyword>
<accession>A0A0D4C2W9</accession>
<evidence type="ECO:0000313" key="3">
    <source>
        <dbReference type="EMBL" id="AJT42958.1"/>
    </source>
</evidence>
<organism evidence="3 4">
    <name type="scientific">Psychromicrobium lacuslunae</name>
    <dbReference type="NCBI Taxonomy" id="1618207"/>
    <lineage>
        <taxon>Bacteria</taxon>
        <taxon>Bacillati</taxon>
        <taxon>Actinomycetota</taxon>
        <taxon>Actinomycetes</taxon>
        <taxon>Micrococcales</taxon>
        <taxon>Micrococcaceae</taxon>
        <taxon>Psychromicrobium</taxon>
    </lineage>
</organism>
<dbReference type="AlphaFoldDB" id="A0A0D4C2W9"/>
<feature type="transmembrane region" description="Helical" evidence="2">
    <location>
        <begin position="120"/>
        <end position="141"/>
    </location>
</feature>